<keyword evidence="1" id="KW-0805">Transcription regulation</keyword>
<evidence type="ECO:0000256" key="3">
    <source>
        <dbReference type="ARBA" id="ARBA00023163"/>
    </source>
</evidence>
<accession>A0A6J4RYG1</accession>
<keyword evidence="3" id="KW-0804">Transcription</keyword>
<evidence type="ECO:0000256" key="1">
    <source>
        <dbReference type="ARBA" id="ARBA00023015"/>
    </source>
</evidence>
<dbReference type="NCBIfam" id="NF033788">
    <property type="entry name" value="HTH_metalloreg"/>
    <property type="match status" value="1"/>
</dbReference>
<dbReference type="EMBL" id="CADCVV010000002">
    <property type="protein sequence ID" value="CAA9478918.1"/>
    <property type="molecule type" value="Genomic_DNA"/>
</dbReference>
<dbReference type="InterPro" id="IPR036390">
    <property type="entry name" value="WH_DNA-bd_sf"/>
</dbReference>
<protein>
    <submittedName>
        <fullName evidence="5">Transcriptional regulator, ArsR family</fullName>
    </submittedName>
</protein>
<dbReference type="GO" id="GO:0003677">
    <property type="term" value="F:DNA binding"/>
    <property type="evidence" value="ECO:0007669"/>
    <property type="project" value="UniProtKB-KW"/>
</dbReference>
<evidence type="ECO:0000259" key="4">
    <source>
        <dbReference type="PROSITE" id="PS50987"/>
    </source>
</evidence>
<dbReference type="InterPro" id="IPR001845">
    <property type="entry name" value="HTH_ArsR_DNA-bd_dom"/>
</dbReference>
<dbReference type="CDD" id="cd00090">
    <property type="entry name" value="HTH_ARSR"/>
    <property type="match status" value="1"/>
</dbReference>
<dbReference type="GO" id="GO:0003700">
    <property type="term" value="F:DNA-binding transcription factor activity"/>
    <property type="evidence" value="ECO:0007669"/>
    <property type="project" value="InterPro"/>
</dbReference>
<sequence length="106" mass="11437">MANVRAPAHPSTDDLRLPEVLHALSDPVRLEIVCALNEGSEVACGHLEAPVSKSTLSHHLKVLRDAGVTRTRADGTQRLVSLRLEELERRFPGLLGSVVDGARGLD</sequence>
<dbReference type="Gene3D" id="1.10.10.10">
    <property type="entry name" value="Winged helix-like DNA-binding domain superfamily/Winged helix DNA-binding domain"/>
    <property type="match status" value="1"/>
</dbReference>
<dbReference type="PROSITE" id="PS50987">
    <property type="entry name" value="HTH_ARSR_2"/>
    <property type="match status" value="1"/>
</dbReference>
<gene>
    <name evidence="5" type="ORF">AVDCRST_MAG17-32</name>
</gene>
<organism evidence="5">
    <name type="scientific">uncultured Solirubrobacterales bacterium</name>
    <dbReference type="NCBI Taxonomy" id="768556"/>
    <lineage>
        <taxon>Bacteria</taxon>
        <taxon>Bacillati</taxon>
        <taxon>Actinomycetota</taxon>
        <taxon>Thermoleophilia</taxon>
        <taxon>Solirubrobacterales</taxon>
        <taxon>environmental samples</taxon>
    </lineage>
</organism>
<evidence type="ECO:0000256" key="2">
    <source>
        <dbReference type="ARBA" id="ARBA00023125"/>
    </source>
</evidence>
<dbReference type="InterPro" id="IPR011991">
    <property type="entry name" value="ArsR-like_HTH"/>
</dbReference>
<dbReference type="InterPro" id="IPR051081">
    <property type="entry name" value="HTH_MetalResp_TranReg"/>
</dbReference>
<dbReference type="PANTHER" id="PTHR33154:SF12">
    <property type="entry name" value="TRANSCRIPTIONAL REGULATORY PROTEIN"/>
    <property type="match status" value="1"/>
</dbReference>
<dbReference type="SUPFAM" id="SSF46785">
    <property type="entry name" value="Winged helix' DNA-binding domain"/>
    <property type="match status" value="1"/>
</dbReference>
<dbReference type="AlphaFoldDB" id="A0A6J4RYG1"/>
<feature type="domain" description="HTH arsR-type" evidence="4">
    <location>
        <begin position="9"/>
        <end position="102"/>
    </location>
</feature>
<proteinExistence type="predicted"/>
<keyword evidence="2" id="KW-0238">DNA-binding</keyword>
<dbReference type="Pfam" id="PF12840">
    <property type="entry name" value="HTH_20"/>
    <property type="match status" value="1"/>
</dbReference>
<dbReference type="SMART" id="SM00418">
    <property type="entry name" value="HTH_ARSR"/>
    <property type="match status" value="1"/>
</dbReference>
<reference evidence="5" key="1">
    <citation type="submission" date="2020-02" db="EMBL/GenBank/DDBJ databases">
        <authorList>
            <person name="Meier V. D."/>
        </authorList>
    </citation>
    <scope>NUCLEOTIDE SEQUENCE</scope>
    <source>
        <strain evidence="5">AVDCRST_MAG17</strain>
    </source>
</reference>
<name>A0A6J4RYG1_9ACTN</name>
<dbReference type="InterPro" id="IPR036388">
    <property type="entry name" value="WH-like_DNA-bd_sf"/>
</dbReference>
<evidence type="ECO:0000313" key="5">
    <source>
        <dbReference type="EMBL" id="CAA9478918.1"/>
    </source>
</evidence>
<dbReference type="PRINTS" id="PR00778">
    <property type="entry name" value="HTHARSR"/>
</dbReference>
<dbReference type="PANTHER" id="PTHR33154">
    <property type="entry name" value="TRANSCRIPTIONAL REGULATOR, ARSR FAMILY"/>
    <property type="match status" value="1"/>
</dbReference>